<feature type="repeat" description="ANK" evidence="3">
    <location>
        <begin position="77"/>
        <end position="109"/>
    </location>
</feature>
<dbReference type="InterPro" id="IPR002110">
    <property type="entry name" value="Ankyrin_rpt"/>
</dbReference>
<keyword evidence="2 3" id="KW-0040">ANK repeat</keyword>
<reference evidence="5" key="2">
    <citation type="journal article" date="2023" name="IMA Fungus">
        <title>Comparative genomic study of the Penicillium genus elucidates a diverse pangenome and 15 lateral gene transfer events.</title>
        <authorList>
            <person name="Petersen C."/>
            <person name="Sorensen T."/>
            <person name="Nielsen M.R."/>
            <person name="Sondergaard T.E."/>
            <person name="Sorensen J.L."/>
            <person name="Fitzpatrick D.A."/>
            <person name="Frisvad J.C."/>
            <person name="Nielsen K.L."/>
        </authorList>
    </citation>
    <scope>NUCLEOTIDE SEQUENCE</scope>
    <source>
        <strain evidence="5">IBT 19713</strain>
    </source>
</reference>
<feature type="repeat" description="ANK" evidence="3">
    <location>
        <begin position="231"/>
        <end position="258"/>
    </location>
</feature>
<feature type="repeat" description="ANK" evidence="3">
    <location>
        <begin position="259"/>
        <end position="300"/>
    </location>
</feature>
<dbReference type="SMART" id="SM00248">
    <property type="entry name" value="ANK"/>
    <property type="match status" value="8"/>
</dbReference>
<dbReference type="OrthoDB" id="20872at2759"/>
<dbReference type="PROSITE" id="PS50088">
    <property type="entry name" value="ANK_REPEAT"/>
    <property type="match status" value="5"/>
</dbReference>
<keyword evidence="1" id="KW-0677">Repeat</keyword>
<proteinExistence type="predicted"/>
<dbReference type="PRINTS" id="PR01415">
    <property type="entry name" value="ANKYRIN"/>
</dbReference>
<evidence type="ECO:0000313" key="5">
    <source>
        <dbReference type="EMBL" id="KAJ5217216.1"/>
    </source>
</evidence>
<protein>
    <recommendedName>
        <fullName evidence="7">Ankyrin repeat protein</fullName>
    </recommendedName>
</protein>
<dbReference type="SUPFAM" id="SSF48403">
    <property type="entry name" value="Ankyrin repeat"/>
    <property type="match status" value="1"/>
</dbReference>
<dbReference type="Pfam" id="PF13637">
    <property type="entry name" value="Ank_4"/>
    <property type="match status" value="1"/>
</dbReference>
<evidence type="ECO:0000313" key="6">
    <source>
        <dbReference type="Proteomes" id="UP001150941"/>
    </source>
</evidence>
<feature type="repeat" description="ANK" evidence="3">
    <location>
        <begin position="144"/>
        <end position="167"/>
    </location>
</feature>
<gene>
    <name evidence="5" type="ORF">N7468_010224</name>
</gene>
<feature type="region of interest" description="Disordered" evidence="4">
    <location>
        <begin position="320"/>
        <end position="348"/>
    </location>
</feature>
<dbReference type="Proteomes" id="UP001150941">
    <property type="component" value="Unassembled WGS sequence"/>
</dbReference>
<dbReference type="RefSeq" id="XP_058326087.1">
    <property type="nucleotide sequence ID" value="XM_058479519.1"/>
</dbReference>
<feature type="repeat" description="ANK" evidence="3">
    <location>
        <begin position="44"/>
        <end position="76"/>
    </location>
</feature>
<dbReference type="InterPro" id="IPR036770">
    <property type="entry name" value="Ankyrin_rpt-contain_sf"/>
</dbReference>
<dbReference type="GeneID" id="83206823"/>
<evidence type="ECO:0000256" key="4">
    <source>
        <dbReference type="SAM" id="MobiDB-lite"/>
    </source>
</evidence>
<feature type="compositionally biased region" description="Pro residues" evidence="4">
    <location>
        <begin position="330"/>
        <end position="348"/>
    </location>
</feature>
<evidence type="ECO:0000256" key="3">
    <source>
        <dbReference type="PROSITE-ProRule" id="PRU00023"/>
    </source>
</evidence>
<dbReference type="PANTHER" id="PTHR24178">
    <property type="entry name" value="MOLTING PROTEIN MLT-4"/>
    <property type="match status" value="1"/>
</dbReference>
<sequence>MSNKPEIKGDGPVKDIVLAADEGRLDVITALLESGIDPNTVDETGTSALHNAARRGHWHTARLLLEKKASPRIQDGNNATPLHHAIRAGHAQIVRLFLECDPSLSDYKEGVSYGPIHVAAVKGYARIVQLLVDYNAPTLEESASGQTALHLAAERGHHDVCEILLKHDKQLPRSAWDRLFGPSLEVHAKDEVGNTAFALAVEKGFHQTVDVFLRYHPELANTSNRWKELNFHLAVESGHIKTVEAFLNNGANVDMKGKEGRRALHVAVARHSLGYSIDGKADAMIDCLLEHGAIANAKDNHGNLPEYHSSDPKTRMKLRNHATAQVSGKPVPPAPTSISSAPPPAYKA</sequence>
<dbReference type="EMBL" id="JAPQKS010000008">
    <property type="protein sequence ID" value="KAJ5217216.1"/>
    <property type="molecule type" value="Genomic_DNA"/>
</dbReference>
<dbReference type="PANTHER" id="PTHR24178:SF41">
    <property type="entry name" value="ANKYRIN-2 ISOFORM X1"/>
    <property type="match status" value="1"/>
</dbReference>
<evidence type="ECO:0000256" key="1">
    <source>
        <dbReference type="ARBA" id="ARBA00022737"/>
    </source>
</evidence>
<dbReference type="PROSITE" id="PS50297">
    <property type="entry name" value="ANK_REP_REGION"/>
    <property type="match status" value="4"/>
</dbReference>
<evidence type="ECO:0000256" key="2">
    <source>
        <dbReference type="ARBA" id="ARBA00023043"/>
    </source>
</evidence>
<keyword evidence="6" id="KW-1185">Reference proteome</keyword>
<comment type="caution">
    <text evidence="5">The sequence shown here is derived from an EMBL/GenBank/DDBJ whole genome shotgun (WGS) entry which is preliminary data.</text>
</comment>
<dbReference type="Pfam" id="PF12796">
    <property type="entry name" value="Ank_2"/>
    <property type="match status" value="2"/>
</dbReference>
<organism evidence="5 6">
    <name type="scientific">Penicillium chermesinum</name>
    <dbReference type="NCBI Taxonomy" id="63820"/>
    <lineage>
        <taxon>Eukaryota</taxon>
        <taxon>Fungi</taxon>
        <taxon>Dikarya</taxon>
        <taxon>Ascomycota</taxon>
        <taxon>Pezizomycotina</taxon>
        <taxon>Eurotiomycetes</taxon>
        <taxon>Eurotiomycetidae</taxon>
        <taxon>Eurotiales</taxon>
        <taxon>Aspergillaceae</taxon>
        <taxon>Penicillium</taxon>
    </lineage>
</organism>
<dbReference type="AlphaFoldDB" id="A0A9W9NCA3"/>
<accession>A0A9W9NCA3</accession>
<reference evidence="5" key="1">
    <citation type="submission" date="2022-11" db="EMBL/GenBank/DDBJ databases">
        <authorList>
            <person name="Petersen C."/>
        </authorList>
    </citation>
    <scope>NUCLEOTIDE SEQUENCE</scope>
    <source>
        <strain evidence="5">IBT 19713</strain>
    </source>
</reference>
<name>A0A9W9NCA3_9EURO</name>
<evidence type="ECO:0008006" key="7">
    <source>
        <dbReference type="Google" id="ProtNLM"/>
    </source>
</evidence>
<dbReference type="Gene3D" id="1.25.40.20">
    <property type="entry name" value="Ankyrin repeat-containing domain"/>
    <property type="match status" value="3"/>
</dbReference>